<dbReference type="SUPFAM" id="SSF159501">
    <property type="entry name" value="EreA/ChaN-like"/>
    <property type="match status" value="1"/>
</dbReference>
<evidence type="ECO:0000256" key="1">
    <source>
        <dbReference type="SAM" id="SignalP"/>
    </source>
</evidence>
<dbReference type="CDD" id="cd14727">
    <property type="entry name" value="ChanN-like"/>
    <property type="match status" value="1"/>
</dbReference>
<dbReference type="RefSeq" id="WP_092382965.1">
    <property type="nucleotide sequence ID" value="NZ_LT629787.1"/>
</dbReference>
<dbReference type="InterPro" id="IPR007314">
    <property type="entry name" value="Cofac_haem-bd_dom"/>
</dbReference>
<organism evidence="3 4">
    <name type="scientific">Halopseudomonas salegens</name>
    <dbReference type="NCBI Taxonomy" id="1434072"/>
    <lineage>
        <taxon>Bacteria</taxon>
        <taxon>Pseudomonadati</taxon>
        <taxon>Pseudomonadota</taxon>
        <taxon>Gammaproteobacteria</taxon>
        <taxon>Pseudomonadales</taxon>
        <taxon>Pseudomonadaceae</taxon>
        <taxon>Halopseudomonas</taxon>
    </lineage>
</organism>
<reference evidence="4" key="1">
    <citation type="submission" date="2016-10" db="EMBL/GenBank/DDBJ databases">
        <authorList>
            <person name="Varghese N."/>
            <person name="Submissions S."/>
        </authorList>
    </citation>
    <scope>NUCLEOTIDE SEQUENCE [LARGE SCALE GENOMIC DNA]</scope>
    <source>
        <strain evidence="4">CECT 8338</strain>
    </source>
</reference>
<dbReference type="Gene3D" id="1.10.8.760">
    <property type="entry name" value="Haem-binding uptake, Tiki superfamily, ChaN, domain 2"/>
    <property type="match status" value="1"/>
</dbReference>
<evidence type="ECO:0000313" key="3">
    <source>
        <dbReference type="EMBL" id="SDT87085.1"/>
    </source>
</evidence>
<dbReference type="Proteomes" id="UP000243924">
    <property type="component" value="Chromosome I"/>
</dbReference>
<evidence type="ECO:0000259" key="2">
    <source>
        <dbReference type="Pfam" id="PF04187"/>
    </source>
</evidence>
<dbReference type="Pfam" id="PF04187">
    <property type="entry name" value="Cofac_haem_bdg"/>
    <property type="match status" value="1"/>
</dbReference>
<evidence type="ECO:0000313" key="4">
    <source>
        <dbReference type="Proteomes" id="UP000243924"/>
    </source>
</evidence>
<dbReference type="InterPro" id="IPR016773">
    <property type="entry name" value="Fe3_uptake_reg_CjrA_prd"/>
</dbReference>
<dbReference type="PIRSF" id="PIRSF020419">
    <property type="entry name" value="Fe_uptake_reg_CjrA_prd"/>
    <property type="match status" value="1"/>
</dbReference>
<dbReference type="OrthoDB" id="9795827at2"/>
<gene>
    <name evidence="3" type="ORF">SAMN05216210_0018</name>
</gene>
<proteinExistence type="predicted"/>
<name>A0A1H2DW41_9GAMM</name>
<feature type="signal peptide" evidence="1">
    <location>
        <begin position="1"/>
        <end position="18"/>
    </location>
</feature>
<dbReference type="AlphaFoldDB" id="A0A1H2DW41"/>
<accession>A0A1H2DW41</accession>
<dbReference type="Gene3D" id="3.40.50.11550">
    <property type="match status" value="1"/>
</dbReference>
<protein>
    <submittedName>
        <fullName evidence="3">Uncharacterized iron-regulated protein</fullName>
    </submittedName>
</protein>
<sequence length="284" mass="31940">MRVIGGWLLLLFTVSCQAEFTSWQSPRGLDAAHLGQALNTRSGEWVSATTLVAALADQPHILLGEKHDNPDHQALQLWLLQALQRERAQASLVLEMLRSEQQPQLDQWQGQSLPGESLPNKLGWQGWDWAAYGELVRWGLTYPEQLLASNLSRNEMHAVYQEPKPLDEQRYNPAAREQLAQIMQRSHCDKLPAERMPAMLAIQQARDQRMAVVLSTAESPGLLVAGVFHVRKDIGVPLHWPDDMAKPVVVMQVEVGSDLPGAEQADWVWLTPAQPEQDYCAQLR</sequence>
<keyword evidence="1" id="KW-0732">Signal</keyword>
<keyword evidence="4" id="KW-1185">Reference proteome</keyword>
<dbReference type="EMBL" id="LT629787">
    <property type="protein sequence ID" value="SDT87085.1"/>
    <property type="molecule type" value="Genomic_DNA"/>
</dbReference>
<feature type="domain" description="Haem-binding uptake Tiki superfamily ChaN" evidence="2">
    <location>
        <begin position="51"/>
        <end position="238"/>
    </location>
</feature>
<dbReference type="PROSITE" id="PS51257">
    <property type="entry name" value="PROKAR_LIPOPROTEIN"/>
    <property type="match status" value="1"/>
</dbReference>
<dbReference type="STRING" id="1434072.SAMN05216210_0018"/>
<feature type="chain" id="PRO_5009272479" evidence="1">
    <location>
        <begin position="19"/>
        <end position="284"/>
    </location>
</feature>